<name>A0A1J4KCD7_9EUKA</name>
<gene>
    <name evidence="2" type="ORF">TRFO_04672</name>
</gene>
<evidence type="ECO:0000256" key="1">
    <source>
        <dbReference type="SAM" id="MobiDB-lite"/>
    </source>
</evidence>
<reference evidence="2" key="1">
    <citation type="submission" date="2016-10" db="EMBL/GenBank/DDBJ databases">
        <authorList>
            <person name="Benchimol M."/>
            <person name="Almeida L.G."/>
            <person name="Vasconcelos A.T."/>
            <person name="Perreira-Neves A."/>
            <person name="Rosa I.A."/>
            <person name="Tasca T."/>
            <person name="Bogo M.R."/>
            <person name="de Souza W."/>
        </authorList>
    </citation>
    <scope>NUCLEOTIDE SEQUENCE [LARGE SCALE GENOMIC DNA]</scope>
    <source>
        <strain evidence="2">K</strain>
    </source>
</reference>
<dbReference type="RefSeq" id="XP_068362223.1">
    <property type="nucleotide sequence ID" value="XM_068492041.1"/>
</dbReference>
<evidence type="ECO:0000313" key="3">
    <source>
        <dbReference type="Proteomes" id="UP000179807"/>
    </source>
</evidence>
<dbReference type="AlphaFoldDB" id="A0A1J4KCD7"/>
<feature type="compositionally biased region" description="Polar residues" evidence="1">
    <location>
        <begin position="122"/>
        <end position="150"/>
    </location>
</feature>
<protein>
    <submittedName>
        <fullName evidence="2">Uncharacterized protein</fullName>
    </submittedName>
</protein>
<dbReference type="EMBL" id="MLAK01000649">
    <property type="protein sequence ID" value="OHT09087.1"/>
    <property type="molecule type" value="Genomic_DNA"/>
</dbReference>
<keyword evidence="3" id="KW-1185">Reference proteome</keyword>
<accession>A0A1J4KCD7</accession>
<organism evidence="2 3">
    <name type="scientific">Tritrichomonas foetus</name>
    <dbReference type="NCBI Taxonomy" id="1144522"/>
    <lineage>
        <taxon>Eukaryota</taxon>
        <taxon>Metamonada</taxon>
        <taxon>Parabasalia</taxon>
        <taxon>Tritrichomonadida</taxon>
        <taxon>Tritrichomonadidae</taxon>
        <taxon>Tritrichomonas</taxon>
    </lineage>
</organism>
<dbReference type="Proteomes" id="UP000179807">
    <property type="component" value="Unassembled WGS sequence"/>
</dbReference>
<evidence type="ECO:0000313" key="2">
    <source>
        <dbReference type="EMBL" id="OHT09087.1"/>
    </source>
</evidence>
<dbReference type="VEuPathDB" id="TrichDB:TRFO_04672"/>
<feature type="region of interest" description="Disordered" evidence="1">
    <location>
        <begin position="122"/>
        <end position="172"/>
    </location>
</feature>
<comment type="caution">
    <text evidence="2">The sequence shown here is derived from an EMBL/GenBank/DDBJ whole genome shotgun (WGS) entry which is preliminary data.</text>
</comment>
<sequence>MTNYPPKSQFNEPTCLVAVLENGVNLPSGQMKVKKDSYSVRDLSKIRRAQGSENSEVKERSVSQLKKRKSLDGKGNRLSKFGMDVKDGQRGYLNGEDDELDLARELTMEELQQSMEQFDLTKSGSADFSNNGSQYNSKSGTPCNSKSGINGSSGFGHSGNVSNTTGGGKYSRLSNGRLSRSGAIDKCYKFETMDRETYLALSKLEKDELNNWVNAIRNMIIPYSELNNLMYLEEMQNFAVDILRSTKTVISRLQNAIVGPRFSGKSTFLAVFLSLIAERFASNGQWKKSFFFYLSFKDVSNHIDEPFDLYQTFINATFSQLEAQIPPFKPYAQRIAKFFNEIPTTNSTQFPKRIPVEKDFPVANVKLTKIAENIRKVFSDEDNFVPAIDFIFNLPNVIANVFGLPDVHFIFDDFDVCDVDVVPKPPFLATKQSVSLIDRLKESLKTKSFVICCKDEPKFLEALKSMNGKSKGSDMVTKVVFSNISDIEVDPPESQFEFMVEFENCHKKVRINRETCQGCVGFLVCWEKLVTLGIAVENNQQLQSKLASRYKNKVLRTDEDYKFIDFARKYLPYMLGTENHGPIADVKLINPGM</sequence>
<proteinExistence type="predicted"/>
<dbReference type="GeneID" id="94826745"/>
<feature type="region of interest" description="Disordered" evidence="1">
    <location>
        <begin position="49"/>
        <end position="82"/>
    </location>
</feature>